<dbReference type="PANTHER" id="PTHR43461">
    <property type="entry name" value="TRANSMEMBRANE PROTEIN 256"/>
    <property type="match status" value="1"/>
</dbReference>
<dbReference type="Pfam" id="PF04241">
    <property type="entry name" value="DUF423"/>
    <property type="match status" value="1"/>
</dbReference>
<dbReference type="EMBL" id="JBDIMF010000003">
    <property type="protein sequence ID" value="MEN2786526.1"/>
    <property type="molecule type" value="Genomic_DNA"/>
</dbReference>
<dbReference type="RefSeq" id="WP_345864332.1">
    <property type="nucleotide sequence ID" value="NZ_JBDIMF010000003.1"/>
</dbReference>
<evidence type="ECO:0000313" key="7">
    <source>
        <dbReference type="EMBL" id="MEN2786526.1"/>
    </source>
</evidence>
<keyword evidence="3 6" id="KW-0812">Transmembrane</keyword>
<feature type="transmembrane region" description="Helical" evidence="6">
    <location>
        <begin position="38"/>
        <end position="54"/>
    </location>
</feature>
<keyword evidence="8" id="KW-1185">Reference proteome</keyword>
<organism evidence="7 8">
    <name type="scientific">Sphingomonas qilianensis</name>
    <dbReference type="NCBI Taxonomy" id="1736690"/>
    <lineage>
        <taxon>Bacteria</taxon>
        <taxon>Pseudomonadati</taxon>
        <taxon>Pseudomonadota</taxon>
        <taxon>Alphaproteobacteria</taxon>
        <taxon>Sphingomonadales</taxon>
        <taxon>Sphingomonadaceae</taxon>
        <taxon>Sphingomonas</taxon>
    </lineage>
</organism>
<comment type="similarity">
    <text evidence="2">Belongs to the UPF0382 family.</text>
</comment>
<evidence type="ECO:0000256" key="3">
    <source>
        <dbReference type="ARBA" id="ARBA00022692"/>
    </source>
</evidence>
<feature type="transmembrane region" description="Helical" evidence="6">
    <location>
        <begin position="61"/>
        <end position="81"/>
    </location>
</feature>
<keyword evidence="4 6" id="KW-1133">Transmembrane helix</keyword>
<sequence length="110" mass="11301">MNWIVLIAGLSGALAVAAGAFGAHGASGAAVEWLKTGAQYQLLHVVAALAVLRLDARGPAWLFVIGGLIFAGTLYLMALGLPRWLGVVTPIGGALLIGGWLWLAWIAARG</sequence>
<gene>
    <name evidence="7" type="ORF">ABC969_08855</name>
</gene>
<proteinExistence type="inferred from homology"/>
<evidence type="ECO:0000256" key="6">
    <source>
        <dbReference type="SAM" id="Phobius"/>
    </source>
</evidence>
<comment type="subcellular location">
    <subcellularLocation>
        <location evidence="1">Membrane</location>
        <topology evidence="1">Multi-pass membrane protein</topology>
    </subcellularLocation>
</comment>
<feature type="transmembrane region" description="Helical" evidence="6">
    <location>
        <begin position="87"/>
        <end position="108"/>
    </location>
</feature>
<evidence type="ECO:0000256" key="5">
    <source>
        <dbReference type="ARBA" id="ARBA00023136"/>
    </source>
</evidence>
<dbReference type="InterPro" id="IPR006696">
    <property type="entry name" value="DUF423"/>
</dbReference>
<dbReference type="PANTHER" id="PTHR43461:SF1">
    <property type="entry name" value="TRANSMEMBRANE PROTEIN 256"/>
    <property type="match status" value="1"/>
</dbReference>
<dbReference type="Proteomes" id="UP001404104">
    <property type="component" value="Unassembled WGS sequence"/>
</dbReference>
<protein>
    <submittedName>
        <fullName evidence="7">DUF423 domain-containing protein</fullName>
    </submittedName>
</protein>
<accession>A0ABU9XRR5</accession>
<reference evidence="7 8" key="1">
    <citation type="submission" date="2024-05" db="EMBL/GenBank/DDBJ databases">
        <authorList>
            <person name="Liu Q."/>
            <person name="Xin Y.-H."/>
        </authorList>
    </citation>
    <scope>NUCLEOTIDE SEQUENCE [LARGE SCALE GENOMIC DNA]</scope>
    <source>
        <strain evidence="7 8">CGMCC 1.15349</strain>
    </source>
</reference>
<evidence type="ECO:0000256" key="2">
    <source>
        <dbReference type="ARBA" id="ARBA00009694"/>
    </source>
</evidence>
<keyword evidence="5 6" id="KW-0472">Membrane</keyword>
<evidence type="ECO:0000313" key="8">
    <source>
        <dbReference type="Proteomes" id="UP001404104"/>
    </source>
</evidence>
<comment type="caution">
    <text evidence="7">The sequence shown here is derived from an EMBL/GenBank/DDBJ whole genome shotgun (WGS) entry which is preliminary data.</text>
</comment>
<name>A0ABU9XRR5_9SPHN</name>
<evidence type="ECO:0000256" key="4">
    <source>
        <dbReference type="ARBA" id="ARBA00022989"/>
    </source>
</evidence>
<evidence type="ECO:0000256" key="1">
    <source>
        <dbReference type="ARBA" id="ARBA00004141"/>
    </source>
</evidence>